<dbReference type="InterPro" id="IPR005467">
    <property type="entry name" value="His_kinase_dom"/>
</dbReference>
<keyword evidence="3" id="KW-0597">Phosphoprotein</keyword>
<dbReference type="OrthoDB" id="149796at2"/>
<dbReference type="SUPFAM" id="SSF55874">
    <property type="entry name" value="ATPase domain of HSP90 chaperone/DNA topoisomerase II/histidine kinase"/>
    <property type="match status" value="1"/>
</dbReference>
<dbReference type="EMBL" id="LNYO01000024">
    <property type="protein sequence ID" value="KTD32773.1"/>
    <property type="molecule type" value="Genomic_DNA"/>
</dbReference>
<dbReference type="Gene3D" id="3.30.450.20">
    <property type="entry name" value="PAS domain"/>
    <property type="match status" value="1"/>
</dbReference>
<evidence type="ECO:0000256" key="1">
    <source>
        <dbReference type="ARBA" id="ARBA00000085"/>
    </source>
</evidence>
<dbReference type="SUPFAM" id="SSF55785">
    <property type="entry name" value="PYP-like sensor domain (PAS domain)"/>
    <property type="match status" value="1"/>
</dbReference>
<gene>
    <name evidence="7" type="ORF">Lnau_2421</name>
</gene>
<reference evidence="7 8" key="1">
    <citation type="submission" date="2015-11" db="EMBL/GenBank/DDBJ databases">
        <title>Genomic analysis of 38 Legionella species identifies large and diverse effector repertoires.</title>
        <authorList>
            <person name="Burstein D."/>
            <person name="Amaro F."/>
            <person name="Zusman T."/>
            <person name="Lifshitz Z."/>
            <person name="Cohen O."/>
            <person name="Gilbert J.A."/>
            <person name="Pupko T."/>
            <person name="Shuman H.A."/>
            <person name="Segal G."/>
        </authorList>
    </citation>
    <scope>NUCLEOTIDE SEQUENCE [LARGE SCALE GENOMIC DNA]</scope>
    <source>
        <strain evidence="7 8">ATCC 49506</strain>
    </source>
</reference>
<dbReference type="Proteomes" id="UP000054725">
    <property type="component" value="Unassembled WGS sequence"/>
</dbReference>
<dbReference type="InterPro" id="IPR036890">
    <property type="entry name" value="HATPase_C_sf"/>
</dbReference>
<evidence type="ECO:0000256" key="4">
    <source>
        <dbReference type="ARBA" id="ARBA00022679"/>
    </source>
</evidence>
<dbReference type="InterPro" id="IPR004358">
    <property type="entry name" value="Sig_transdc_His_kin-like_C"/>
</dbReference>
<dbReference type="GO" id="GO:0004673">
    <property type="term" value="F:protein histidine kinase activity"/>
    <property type="evidence" value="ECO:0007669"/>
    <property type="project" value="UniProtKB-EC"/>
</dbReference>
<evidence type="ECO:0000256" key="3">
    <source>
        <dbReference type="ARBA" id="ARBA00022553"/>
    </source>
</evidence>
<dbReference type="InterPro" id="IPR013655">
    <property type="entry name" value="PAS_fold_3"/>
</dbReference>
<dbReference type="RefSeq" id="WP_058505421.1">
    <property type="nucleotide sequence ID" value="NZ_CAAAIF010000004.1"/>
</dbReference>
<dbReference type="PROSITE" id="PS50109">
    <property type="entry name" value="HIS_KIN"/>
    <property type="match status" value="1"/>
</dbReference>
<dbReference type="AlphaFoldDB" id="A0A0W0WKB1"/>
<dbReference type="STRING" id="45070.Lnau_2421"/>
<dbReference type="SMART" id="SM00387">
    <property type="entry name" value="HATPase_c"/>
    <property type="match status" value="1"/>
</dbReference>
<keyword evidence="5 7" id="KW-0418">Kinase</keyword>
<sequence>MEIHKLLIRQLNRAELNIDELPSNLEKWQEFLSRINKTYQENDQDRYLLDRSMDISSREMMLLNEKLEHAQHLARLCYWQYDGNTDYIFGSNELYNIFNLNPLKPVFSYKELLQFIHPDDRKKLQNLMTNCLVRKINYECEIRLKNREDNYGWYRIIAHYQKQGDLLTGVIIDINKDKETEAKIKELNQKLLVTARRAGMSEVATSILHNIGNILNSSNISLNLLKESLTQPYYDKLFQIVNMIKEHIDTLSVYLSEDSKGKLIPNYLIALTEIISNNHQKNLEEIESIYQDLLHIKDIVSIQQSISGESGIPEKIFIPELIDTALQMSSNPSQDKLIKLNKKNIECLSIMADKSKLLQILINLIQNAKDAVLCNKNKKDKTIKFIVDDKKSQKIGIEVIDNGMGISPENLGHIFSFGFTTKENGHGFGLHSSALSAQDMGGSLKAESKGLGKGARFILTLPIHKQLISKGIFNE</sequence>
<proteinExistence type="predicted"/>
<name>A0A0W0WKB1_9GAMM</name>
<evidence type="ECO:0000256" key="5">
    <source>
        <dbReference type="ARBA" id="ARBA00022777"/>
    </source>
</evidence>
<evidence type="ECO:0000313" key="8">
    <source>
        <dbReference type="Proteomes" id="UP000054725"/>
    </source>
</evidence>
<comment type="catalytic activity">
    <reaction evidence="1">
        <text>ATP + protein L-histidine = ADP + protein N-phospho-L-histidine.</text>
        <dbReference type="EC" id="2.7.13.3"/>
    </reaction>
</comment>
<evidence type="ECO:0000256" key="2">
    <source>
        <dbReference type="ARBA" id="ARBA00012438"/>
    </source>
</evidence>
<dbReference type="InterPro" id="IPR035965">
    <property type="entry name" value="PAS-like_dom_sf"/>
</dbReference>
<dbReference type="PANTHER" id="PTHR43304:SF1">
    <property type="entry name" value="PAC DOMAIN-CONTAINING PROTEIN"/>
    <property type="match status" value="1"/>
</dbReference>
<feature type="domain" description="Histidine kinase" evidence="6">
    <location>
        <begin position="239"/>
        <end position="465"/>
    </location>
</feature>
<evidence type="ECO:0000313" key="7">
    <source>
        <dbReference type="EMBL" id="KTD32773.1"/>
    </source>
</evidence>
<dbReference type="CDD" id="cd00130">
    <property type="entry name" value="PAS"/>
    <property type="match status" value="1"/>
</dbReference>
<evidence type="ECO:0000259" key="6">
    <source>
        <dbReference type="PROSITE" id="PS50109"/>
    </source>
</evidence>
<dbReference type="Gene3D" id="3.30.565.10">
    <property type="entry name" value="Histidine kinase-like ATPase, C-terminal domain"/>
    <property type="match status" value="1"/>
</dbReference>
<dbReference type="PATRIC" id="fig|45070.6.peg.2555"/>
<protein>
    <recommendedName>
        <fullName evidence="2">histidine kinase</fullName>
        <ecNumber evidence="2">2.7.13.3</ecNumber>
    </recommendedName>
</protein>
<dbReference type="Pfam" id="PF02518">
    <property type="entry name" value="HATPase_c"/>
    <property type="match status" value="1"/>
</dbReference>
<organism evidence="7 8">
    <name type="scientific">Legionella nautarum</name>
    <dbReference type="NCBI Taxonomy" id="45070"/>
    <lineage>
        <taxon>Bacteria</taxon>
        <taxon>Pseudomonadati</taxon>
        <taxon>Pseudomonadota</taxon>
        <taxon>Gammaproteobacteria</taxon>
        <taxon>Legionellales</taxon>
        <taxon>Legionellaceae</taxon>
        <taxon>Legionella</taxon>
    </lineage>
</organism>
<keyword evidence="8" id="KW-1185">Reference proteome</keyword>
<dbReference type="PANTHER" id="PTHR43304">
    <property type="entry name" value="PHYTOCHROME-LIKE PROTEIN CPH1"/>
    <property type="match status" value="1"/>
</dbReference>
<accession>A0A0W0WKB1</accession>
<dbReference type="InterPro" id="IPR000014">
    <property type="entry name" value="PAS"/>
</dbReference>
<dbReference type="Pfam" id="PF08447">
    <property type="entry name" value="PAS_3"/>
    <property type="match status" value="1"/>
</dbReference>
<comment type="caution">
    <text evidence="7">The sequence shown here is derived from an EMBL/GenBank/DDBJ whole genome shotgun (WGS) entry which is preliminary data.</text>
</comment>
<dbReference type="InterPro" id="IPR003594">
    <property type="entry name" value="HATPase_dom"/>
</dbReference>
<dbReference type="InterPro" id="IPR052162">
    <property type="entry name" value="Sensor_kinase/Photoreceptor"/>
</dbReference>
<keyword evidence="4 7" id="KW-0808">Transferase</keyword>
<dbReference type="PRINTS" id="PR00344">
    <property type="entry name" value="BCTRLSENSOR"/>
</dbReference>
<dbReference type="EC" id="2.7.13.3" evidence="2"/>